<dbReference type="Proteomes" id="UP000284548">
    <property type="component" value="Unassembled WGS sequence"/>
</dbReference>
<protein>
    <submittedName>
        <fullName evidence="3">Glycosyltransferase</fullName>
    </submittedName>
</protein>
<dbReference type="InterPro" id="IPR004629">
    <property type="entry name" value="WecG_TagA_CpsF"/>
</dbReference>
<evidence type="ECO:0000256" key="2">
    <source>
        <dbReference type="ARBA" id="ARBA00022679"/>
    </source>
</evidence>
<proteinExistence type="predicted"/>
<dbReference type="GO" id="GO:0016758">
    <property type="term" value="F:hexosyltransferase activity"/>
    <property type="evidence" value="ECO:0007669"/>
    <property type="project" value="TreeGrafter"/>
</dbReference>
<dbReference type="PANTHER" id="PTHR34136">
    <property type="match status" value="1"/>
</dbReference>
<accession>A0A3R6L941</accession>
<dbReference type="Pfam" id="PF03808">
    <property type="entry name" value="Glyco_tran_WecG"/>
    <property type="match status" value="1"/>
</dbReference>
<evidence type="ECO:0000256" key="1">
    <source>
        <dbReference type="ARBA" id="ARBA00022676"/>
    </source>
</evidence>
<dbReference type="NCBIfam" id="TIGR00696">
    <property type="entry name" value="wecG_tagA_cpsF"/>
    <property type="match status" value="1"/>
</dbReference>
<reference evidence="3 4" key="1">
    <citation type="submission" date="2018-08" db="EMBL/GenBank/DDBJ databases">
        <title>A genome reference for cultivated species of the human gut microbiota.</title>
        <authorList>
            <person name="Zou Y."/>
            <person name="Xue W."/>
            <person name="Luo G."/>
        </authorList>
    </citation>
    <scope>NUCLEOTIDE SEQUENCE [LARGE SCALE GENOMIC DNA]</scope>
    <source>
        <strain evidence="3 4">AM16-54</strain>
    </source>
</reference>
<sequence>MEKYFNINYEFSPQEVGRRIDEQLSKNESDYICVADGVILNNANRKPDYLKIVNGGMFAICDSGYVPLYIKWLYGKRYPQYCGSQIFKDLVSSQKYRMFFMGTNQRTLDGLRENLKAMNPKVENMSFYELPFKAVDEFDYPAIAKMVNEDGADIIWVALGAPKQEIFMSKLKPYLKRGVMIAVGAAFKFYSGQDEKRAPKWMLDAHLEFVYRIFCDPKKQLKRCGWIVVTLPMLLYQEWKRKRFMQL</sequence>
<dbReference type="EMBL" id="QRKB01000052">
    <property type="protein sequence ID" value="RHH76870.1"/>
    <property type="molecule type" value="Genomic_DNA"/>
</dbReference>
<name>A0A3R6L941_9BACT</name>
<comment type="caution">
    <text evidence="3">The sequence shown here is derived from an EMBL/GenBank/DDBJ whole genome shotgun (WGS) entry which is preliminary data.</text>
</comment>
<evidence type="ECO:0000313" key="4">
    <source>
        <dbReference type="Proteomes" id="UP000284548"/>
    </source>
</evidence>
<dbReference type="PANTHER" id="PTHR34136:SF1">
    <property type="entry name" value="UDP-N-ACETYL-D-MANNOSAMINURONIC ACID TRANSFERASE"/>
    <property type="match status" value="1"/>
</dbReference>
<dbReference type="RefSeq" id="WP_118255690.1">
    <property type="nucleotide sequence ID" value="NZ_JBBNOH010000036.1"/>
</dbReference>
<organism evidence="3 4">
    <name type="scientific">Segatella copri</name>
    <dbReference type="NCBI Taxonomy" id="165179"/>
    <lineage>
        <taxon>Bacteria</taxon>
        <taxon>Pseudomonadati</taxon>
        <taxon>Bacteroidota</taxon>
        <taxon>Bacteroidia</taxon>
        <taxon>Bacteroidales</taxon>
        <taxon>Prevotellaceae</taxon>
        <taxon>Segatella</taxon>
    </lineage>
</organism>
<keyword evidence="1" id="KW-0328">Glycosyltransferase</keyword>
<dbReference type="AlphaFoldDB" id="A0A3R6L941"/>
<dbReference type="CDD" id="cd06533">
    <property type="entry name" value="Glyco_transf_WecG_TagA"/>
    <property type="match status" value="1"/>
</dbReference>
<keyword evidence="2 3" id="KW-0808">Transferase</keyword>
<evidence type="ECO:0000313" key="3">
    <source>
        <dbReference type="EMBL" id="RHH76870.1"/>
    </source>
</evidence>
<gene>
    <name evidence="3" type="ORF">DW192_14255</name>
</gene>